<gene>
    <name evidence="1" type="ORF">FY030_05960</name>
</gene>
<dbReference type="InterPro" id="IPR028208">
    <property type="entry name" value="Effector_pro_NleD-like"/>
</dbReference>
<evidence type="ECO:0000313" key="1">
    <source>
        <dbReference type="EMBL" id="QFG68319.1"/>
    </source>
</evidence>
<dbReference type="EMBL" id="CP044427">
    <property type="protein sequence ID" value="QFG68319.1"/>
    <property type="molecule type" value="Genomic_DNA"/>
</dbReference>
<dbReference type="Pfam" id="PF14891">
    <property type="entry name" value="Peptidase_M91"/>
    <property type="match status" value="1"/>
</dbReference>
<dbReference type="AlphaFoldDB" id="A0A5J6V380"/>
<organism evidence="1 2">
    <name type="scientific">Ornithinimicrobium pratense</name>
    <dbReference type="NCBI Taxonomy" id="2593973"/>
    <lineage>
        <taxon>Bacteria</taxon>
        <taxon>Bacillati</taxon>
        <taxon>Actinomycetota</taxon>
        <taxon>Actinomycetes</taxon>
        <taxon>Micrococcales</taxon>
        <taxon>Ornithinimicrobiaceae</taxon>
        <taxon>Ornithinimicrobium</taxon>
    </lineage>
</organism>
<accession>A0A5J6V380</accession>
<reference evidence="1 2" key="1">
    <citation type="submission" date="2019-09" db="EMBL/GenBank/DDBJ databases">
        <title>Serinicoccus pratensis sp. nov., isolated from meadow soil.</title>
        <authorList>
            <person name="Zhang W."/>
        </authorList>
    </citation>
    <scope>NUCLEOTIDE SEQUENCE [LARGE SCALE GENOMIC DNA]</scope>
    <source>
        <strain evidence="1 2">W204</strain>
    </source>
</reference>
<sequence>MNECEPPRRTTTRTTVSDDAEAVVTADWTIDFPVATPYPSTLPTVAVRYTVRNDGTALLVGVTSERASDAGYVHRPPSLVLHHELGHINQYRSQGGRDHWLDDDGNKLETPGNSQYLIEMQNVDLDWSAHYDEVPEADGANYDFRLTEIGFREELGIPSRDRY</sequence>
<dbReference type="KEGG" id="serw:FY030_05960"/>
<keyword evidence="2" id="KW-1185">Reference proteome</keyword>
<dbReference type="Proteomes" id="UP000326546">
    <property type="component" value="Chromosome"/>
</dbReference>
<proteinExistence type="predicted"/>
<protein>
    <submittedName>
        <fullName evidence="1">Uncharacterized protein</fullName>
    </submittedName>
</protein>
<evidence type="ECO:0000313" key="2">
    <source>
        <dbReference type="Proteomes" id="UP000326546"/>
    </source>
</evidence>
<dbReference type="OrthoDB" id="5952792at2"/>
<name>A0A5J6V380_9MICO</name>